<dbReference type="InterPro" id="IPR050957">
    <property type="entry name" value="BMP_lipoprotein"/>
</dbReference>
<dbReference type="PANTHER" id="PTHR34296">
    <property type="entry name" value="TRANSCRIPTIONAL ACTIVATOR PROTEIN MED"/>
    <property type="match status" value="1"/>
</dbReference>
<organism evidence="9 10">
    <name type="scientific">Thalassospira lohafexi</name>
    <dbReference type="NCBI Taxonomy" id="744227"/>
    <lineage>
        <taxon>Bacteria</taxon>
        <taxon>Pseudomonadati</taxon>
        <taxon>Pseudomonadota</taxon>
        <taxon>Alphaproteobacteria</taxon>
        <taxon>Rhodospirillales</taxon>
        <taxon>Thalassospiraceae</taxon>
        <taxon>Thalassospira</taxon>
    </lineage>
</organism>
<dbReference type="RefSeq" id="WP_101300282.1">
    <property type="nucleotide sequence ID" value="NZ_NXGX01000002.1"/>
</dbReference>
<dbReference type="EMBL" id="NXGX01000002">
    <property type="protein sequence ID" value="PKR59315.1"/>
    <property type="molecule type" value="Genomic_DNA"/>
</dbReference>
<proteinExistence type="inferred from homology"/>
<evidence type="ECO:0000256" key="4">
    <source>
        <dbReference type="ARBA" id="ARBA00022729"/>
    </source>
</evidence>
<keyword evidence="3" id="KW-1003">Cell membrane</keyword>
<dbReference type="Pfam" id="PF02608">
    <property type="entry name" value="Bmp"/>
    <property type="match status" value="1"/>
</dbReference>
<evidence type="ECO:0000313" key="10">
    <source>
        <dbReference type="Proteomes" id="UP000233332"/>
    </source>
</evidence>
<dbReference type="Gene3D" id="3.40.50.2300">
    <property type="match status" value="2"/>
</dbReference>
<dbReference type="Proteomes" id="UP000233332">
    <property type="component" value="Unassembled WGS sequence"/>
</dbReference>
<accession>A0A2N3L921</accession>
<evidence type="ECO:0000256" key="2">
    <source>
        <dbReference type="ARBA" id="ARBA00008610"/>
    </source>
</evidence>
<keyword evidence="4 7" id="KW-0732">Signal</keyword>
<dbReference type="AlphaFoldDB" id="A0A2N3L921"/>
<evidence type="ECO:0000259" key="8">
    <source>
        <dbReference type="Pfam" id="PF02608"/>
    </source>
</evidence>
<reference evidence="9 10" key="1">
    <citation type="submission" date="2017-09" db="EMBL/GenBank/DDBJ databases">
        <title>Biodiversity and function of Thalassospira species in the particle-attached aromatic-hydrocarbon-degrading consortia from the surface seawater of the China South Sea.</title>
        <authorList>
            <person name="Dong C."/>
            <person name="Lai Q."/>
            <person name="Shao Z."/>
        </authorList>
    </citation>
    <scope>NUCLEOTIDE SEQUENCE [LARGE SCALE GENOMIC DNA]</scope>
    <source>
        <strain evidence="9 10">139Z-12</strain>
    </source>
</reference>
<evidence type="ECO:0000256" key="5">
    <source>
        <dbReference type="ARBA" id="ARBA00023136"/>
    </source>
</evidence>
<protein>
    <submittedName>
        <fullName evidence="9">BMP family ABC transporter substrate-binding protein</fullName>
    </submittedName>
</protein>
<comment type="subcellular location">
    <subcellularLocation>
        <location evidence="1">Cell membrane</location>
        <topology evidence="1">Lipid-anchor</topology>
    </subcellularLocation>
</comment>
<gene>
    <name evidence="9" type="ORF">COO92_04540</name>
</gene>
<evidence type="ECO:0000256" key="1">
    <source>
        <dbReference type="ARBA" id="ARBA00004193"/>
    </source>
</evidence>
<dbReference type="SUPFAM" id="SSF53822">
    <property type="entry name" value="Periplasmic binding protein-like I"/>
    <property type="match status" value="1"/>
</dbReference>
<dbReference type="InterPro" id="IPR028082">
    <property type="entry name" value="Peripla_BP_I"/>
</dbReference>
<feature type="signal peptide" evidence="7">
    <location>
        <begin position="1"/>
        <end position="29"/>
    </location>
</feature>
<name>A0A2N3L921_9PROT</name>
<evidence type="ECO:0000256" key="6">
    <source>
        <dbReference type="ARBA" id="ARBA00023288"/>
    </source>
</evidence>
<comment type="caution">
    <text evidence="9">The sequence shown here is derived from an EMBL/GenBank/DDBJ whole genome shotgun (WGS) entry which is preliminary data.</text>
</comment>
<sequence length="340" mass="36075">MQRKPLLGAIAVLSAFLPGIIATSSPSFADETIKPAVVYSTGGKFDGAFNQSAFTGAEKFKTDTGIDYREFELRNDTQSQQAIRTFARDGHDPVVVIGFQQASALAEVAPEFPETRFAIVDMVVDQPNVQSVVFREHEGSFIVGMLAAMASNSNTIGAVGGMDIPLIRRMTCGYQLGAHYAKPDANVLVNFVGTTGAAWNDPIRGGELTKTQIGKGADVVLQLAGGTGIGVLQAASDAKILGIGSDANQNGLHPGQVLTSMVKHVDVAVYEAFKAARDGNWQPGIKSLGLAEGGIDWALDENNRDLMTDDMEVAAKKAKADIISGKITIHDYMIDNTCPN</sequence>
<feature type="chain" id="PRO_5014794515" evidence="7">
    <location>
        <begin position="30"/>
        <end position="340"/>
    </location>
</feature>
<keyword evidence="6" id="KW-0449">Lipoprotein</keyword>
<dbReference type="PANTHER" id="PTHR34296:SF2">
    <property type="entry name" value="ABC TRANSPORTER GUANOSINE-BINDING PROTEIN NUPN"/>
    <property type="match status" value="1"/>
</dbReference>
<evidence type="ECO:0000256" key="7">
    <source>
        <dbReference type="SAM" id="SignalP"/>
    </source>
</evidence>
<evidence type="ECO:0000256" key="3">
    <source>
        <dbReference type="ARBA" id="ARBA00022475"/>
    </source>
</evidence>
<dbReference type="CDD" id="cd06354">
    <property type="entry name" value="PBP1_PrnA-like"/>
    <property type="match status" value="1"/>
</dbReference>
<dbReference type="GO" id="GO:0005886">
    <property type="term" value="C:plasma membrane"/>
    <property type="evidence" value="ECO:0007669"/>
    <property type="project" value="UniProtKB-SubCell"/>
</dbReference>
<comment type="similarity">
    <text evidence="2">Belongs to the BMP lipoprotein family.</text>
</comment>
<dbReference type="InterPro" id="IPR003760">
    <property type="entry name" value="PnrA-like"/>
</dbReference>
<keyword evidence="10" id="KW-1185">Reference proteome</keyword>
<evidence type="ECO:0000313" key="9">
    <source>
        <dbReference type="EMBL" id="PKR59315.1"/>
    </source>
</evidence>
<feature type="domain" description="ABC transporter substrate-binding protein PnrA-like" evidence="8">
    <location>
        <begin position="40"/>
        <end position="322"/>
    </location>
</feature>
<keyword evidence="5" id="KW-0472">Membrane</keyword>